<accession>A0A7C3NFL6</accession>
<sequence length="187" mass="21823">MFFQSLICEPVFIFPIISFIFNIHLDWSILILIIVFQTFSIFSLQLGKVSPPNFQLGFISSLISYIFIKNPLSFSILVGVFLSVIFGYLYILKRKINYHLSNLVKIEFALIFSILISYFSYIFALFLQYVILKNFKVPDSSNFYSLSLFLVLSQVKYFRFGKKVETIIFLFGILIGVLCLKIILNYF</sequence>
<feature type="transmembrane region" description="Helical" evidence="1">
    <location>
        <begin position="167"/>
        <end position="184"/>
    </location>
</feature>
<reference evidence="2" key="1">
    <citation type="journal article" date="2020" name="mSystems">
        <title>Genome- and Community-Level Interaction Insights into Carbon Utilization and Element Cycling Functions of Hydrothermarchaeota in Hydrothermal Sediment.</title>
        <authorList>
            <person name="Zhou Z."/>
            <person name="Liu Y."/>
            <person name="Xu W."/>
            <person name="Pan J."/>
            <person name="Luo Z.H."/>
            <person name="Li M."/>
        </authorList>
    </citation>
    <scope>NUCLEOTIDE SEQUENCE [LARGE SCALE GENOMIC DNA]</scope>
    <source>
        <strain evidence="2">SpSt-464</strain>
    </source>
</reference>
<feature type="transmembrane region" description="Helical" evidence="1">
    <location>
        <begin position="104"/>
        <end position="131"/>
    </location>
</feature>
<name>A0A7C3NFL6_UNCW3</name>
<gene>
    <name evidence="2" type="ORF">ENS15_00815</name>
</gene>
<evidence type="ECO:0000256" key="1">
    <source>
        <dbReference type="SAM" id="Phobius"/>
    </source>
</evidence>
<keyword evidence="1" id="KW-0472">Membrane</keyword>
<dbReference type="AlphaFoldDB" id="A0A7C3NFL6"/>
<keyword evidence="1" id="KW-0812">Transmembrane</keyword>
<proteinExistence type="predicted"/>
<protein>
    <submittedName>
        <fullName evidence="2">Uncharacterized protein</fullName>
    </submittedName>
</protein>
<feature type="transmembrane region" description="Helical" evidence="1">
    <location>
        <begin position="12"/>
        <end position="39"/>
    </location>
</feature>
<organism evidence="2">
    <name type="scientific">candidate division WOR-3 bacterium</name>
    <dbReference type="NCBI Taxonomy" id="2052148"/>
    <lineage>
        <taxon>Bacteria</taxon>
        <taxon>Bacteria division WOR-3</taxon>
    </lineage>
</organism>
<dbReference type="EMBL" id="DSTT01000001">
    <property type="protein sequence ID" value="HFK23186.1"/>
    <property type="molecule type" value="Genomic_DNA"/>
</dbReference>
<feature type="transmembrane region" description="Helical" evidence="1">
    <location>
        <begin position="74"/>
        <end position="92"/>
    </location>
</feature>
<keyword evidence="1" id="KW-1133">Transmembrane helix</keyword>
<comment type="caution">
    <text evidence="2">The sequence shown here is derived from an EMBL/GenBank/DDBJ whole genome shotgun (WGS) entry which is preliminary data.</text>
</comment>
<evidence type="ECO:0000313" key="2">
    <source>
        <dbReference type="EMBL" id="HFK23186.1"/>
    </source>
</evidence>